<organism evidence="2">
    <name type="scientific">Arundo donax</name>
    <name type="common">Giant reed</name>
    <name type="synonym">Donax arundinaceus</name>
    <dbReference type="NCBI Taxonomy" id="35708"/>
    <lineage>
        <taxon>Eukaryota</taxon>
        <taxon>Viridiplantae</taxon>
        <taxon>Streptophyta</taxon>
        <taxon>Embryophyta</taxon>
        <taxon>Tracheophyta</taxon>
        <taxon>Spermatophyta</taxon>
        <taxon>Magnoliopsida</taxon>
        <taxon>Liliopsida</taxon>
        <taxon>Poales</taxon>
        <taxon>Poaceae</taxon>
        <taxon>PACMAD clade</taxon>
        <taxon>Arundinoideae</taxon>
        <taxon>Arundineae</taxon>
        <taxon>Arundo</taxon>
    </lineage>
</organism>
<reference evidence="2" key="1">
    <citation type="submission" date="2014-09" db="EMBL/GenBank/DDBJ databases">
        <authorList>
            <person name="Magalhaes I.L.F."/>
            <person name="Oliveira U."/>
            <person name="Santos F.R."/>
            <person name="Vidigal T.H.D.A."/>
            <person name="Brescovit A.D."/>
            <person name="Santos A.J."/>
        </authorList>
    </citation>
    <scope>NUCLEOTIDE SEQUENCE</scope>
    <source>
        <tissue evidence="2">Shoot tissue taken approximately 20 cm above the soil surface</tissue>
    </source>
</reference>
<keyword evidence="1" id="KW-0472">Membrane</keyword>
<keyword evidence="1" id="KW-0812">Transmembrane</keyword>
<proteinExistence type="predicted"/>
<name>A0A0A9FJX8_ARUDO</name>
<dbReference type="EMBL" id="GBRH01189318">
    <property type="protein sequence ID" value="JAE08578.1"/>
    <property type="molecule type" value="Transcribed_RNA"/>
</dbReference>
<keyword evidence="1" id="KW-1133">Transmembrane helix</keyword>
<sequence length="37" mass="4687">MCAFWYALDNFFILLYIKFVHPSYFLFYMICTKYVHH</sequence>
<dbReference type="AlphaFoldDB" id="A0A0A9FJX8"/>
<evidence type="ECO:0000256" key="1">
    <source>
        <dbReference type="SAM" id="Phobius"/>
    </source>
</evidence>
<feature type="transmembrane region" description="Helical" evidence="1">
    <location>
        <begin position="12"/>
        <end position="31"/>
    </location>
</feature>
<reference evidence="2" key="2">
    <citation type="journal article" date="2015" name="Data Brief">
        <title>Shoot transcriptome of the giant reed, Arundo donax.</title>
        <authorList>
            <person name="Barrero R.A."/>
            <person name="Guerrero F.D."/>
            <person name="Moolhuijzen P."/>
            <person name="Goolsby J.A."/>
            <person name="Tidwell J."/>
            <person name="Bellgard S.E."/>
            <person name="Bellgard M.I."/>
        </authorList>
    </citation>
    <scope>NUCLEOTIDE SEQUENCE</scope>
    <source>
        <tissue evidence="2">Shoot tissue taken approximately 20 cm above the soil surface</tissue>
    </source>
</reference>
<protein>
    <submittedName>
        <fullName evidence="2">Uncharacterized protein</fullName>
    </submittedName>
</protein>
<evidence type="ECO:0000313" key="2">
    <source>
        <dbReference type="EMBL" id="JAE08578.1"/>
    </source>
</evidence>
<accession>A0A0A9FJX8</accession>